<dbReference type="STRING" id="215243.A0A0D2D0A1"/>
<protein>
    <submittedName>
        <fullName evidence="1">Uncharacterized protein</fullName>
    </submittedName>
</protein>
<dbReference type="RefSeq" id="XP_016256919.1">
    <property type="nucleotide sequence ID" value="XM_016412738.1"/>
</dbReference>
<proteinExistence type="predicted"/>
<dbReference type="VEuPathDB" id="FungiDB:PV06_11112"/>
<gene>
    <name evidence="1" type="ORF">PV06_11112</name>
</gene>
<evidence type="ECO:0000313" key="2">
    <source>
        <dbReference type="Proteomes" id="UP000053342"/>
    </source>
</evidence>
<keyword evidence="2" id="KW-1185">Reference proteome</keyword>
<evidence type="ECO:0000313" key="1">
    <source>
        <dbReference type="EMBL" id="KIW36703.1"/>
    </source>
</evidence>
<sequence>MAVGEAIHTEYKKLDRMVNSTIRAEERALLKCSQRQYDETAPIEAIQRQIKGTSAEGQELAPESDSTQIKIPDRRQIAEAAMSDSAVFTGPKALSRHKMFLNDDRAMLTKGATIDERNIFSYKNRIRG</sequence>
<name>A0A0D2D0A1_9EURO</name>
<dbReference type="AlphaFoldDB" id="A0A0D2D0A1"/>
<dbReference type="GeneID" id="27363186"/>
<dbReference type="EMBL" id="KN847350">
    <property type="protein sequence ID" value="KIW36703.1"/>
    <property type="molecule type" value="Genomic_DNA"/>
</dbReference>
<dbReference type="OrthoDB" id="4220776at2759"/>
<dbReference type="HOGENOM" id="CLU_1959592_0_0_1"/>
<organism evidence="1 2">
    <name type="scientific">Exophiala oligosperma</name>
    <dbReference type="NCBI Taxonomy" id="215243"/>
    <lineage>
        <taxon>Eukaryota</taxon>
        <taxon>Fungi</taxon>
        <taxon>Dikarya</taxon>
        <taxon>Ascomycota</taxon>
        <taxon>Pezizomycotina</taxon>
        <taxon>Eurotiomycetes</taxon>
        <taxon>Chaetothyriomycetidae</taxon>
        <taxon>Chaetothyriales</taxon>
        <taxon>Herpotrichiellaceae</taxon>
        <taxon>Exophiala</taxon>
    </lineage>
</organism>
<dbReference type="Proteomes" id="UP000053342">
    <property type="component" value="Unassembled WGS sequence"/>
</dbReference>
<accession>A0A0D2D0A1</accession>
<reference evidence="1 2" key="1">
    <citation type="submission" date="2015-01" db="EMBL/GenBank/DDBJ databases">
        <title>The Genome Sequence of Exophiala oligosperma CBS72588.</title>
        <authorList>
            <consortium name="The Broad Institute Genomics Platform"/>
            <person name="Cuomo C."/>
            <person name="de Hoog S."/>
            <person name="Gorbushina A."/>
            <person name="Stielow B."/>
            <person name="Teixiera M."/>
            <person name="Abouelleil A."/>
            <person name="Chapman S.B."/>
            <person name="Priest M."/>
            <person name="Young S.K."/>
            <person name="Wortman J."/>
            <person name="Nusbaum C."/>
            <person name="Birren B."/>
        </authorList>
    </citation>
    <scope>NUCLEOTIDE SEQUENCE [LARGE SCALE GENOMIC DNA]</scope>
    <source>
        <strain evidence="1 2">CBS 72588</strain>
    </source>
</reference>